<dbReference type="EMBL" id="KZ003135">
    <property type="protein sequence ID" value="PIO14050.1"/>
    <property type="molecule type" value="Genomic_DNA"/>
</dbReference>
<protein>
    <recommendedName>
        <fullName evidence="1">PiggyBac transposable element-derived protein domain-containing protein</fullName>
    </recommendedName>
</protein>
<dbReference type="OrthoDB" id="5985989at2759"/>
<accession>A0A2G9QEM4</accession>
<name>A0A2G9QEM4_AQUCT</name>
<evidence type="ECO:0000313" key="3">
    <source>
        <dbReference type="Proteomes" id="UP000228934"/>
    </source>
</evidence>
<organism evidence="2 3">
    <name type="scientific">Aquarana catesbeiana</name>
    <name type="common">American bullfrog</name>
    <name type="synonym">Rana catesbeiana</name>
    <dbReference type="NCBI Taxonomy" id="8400"/>
    <lineage>
        <taxon>Eukaryota</taxon>
        <taxon>Metazoa</taxon>
        <taxon>Chordata</taxon>
        <taxon>Craniata</taxon>
        <taxon>Vertebrata</taxon>
        <taxon>Euteleostomi</taxon>
        <taxon>Amphibia</taxon>
        <taxon>Batrachia</taxon>
        <taxon>Anura</taxon>
        <taxon>Neobatrachia</taxon>
        <taxon>Ranoidea</taxon>
        <taxon>Ranidae</taxon>
        <taxon>Aquarana</taxon>
    </lineage>
</organism>
<dbReference type="PANTHER" id="PTHR46599">
    <property type="entry name" value="PIGGYBAC TRANSPOSABLE ELEMENT-DERIVED PROTEIN 4"/>
    <property type="match status" value="1"/>
</dbReference>
<dbReference type="AlphaFoldDB" id="A0A2G9QEM4"/>
<evidence type="ECO:0000259" key="1">
    <source>
        <dbReference type="Pfam" id="PF13843"/>
    </source>
</evidence>
<reference evidence="3" key="1">
    <citation type="journal article" date="2017" name="Nat. Commun.">
        <title>The North American bullfrog draft genome provides insight into hormonal regulation of long noncoding RNA.</title>
        <authorList>
            <person name="Hammond S.A."/>
            <person name="Warren R.L."/>
            <person name="Vandervalk B.P."/>
            <person name="Kucuk E."/>
            <person name="Khan H."/>
            <person name="Gibb E.A."/>
            <person name="Pandoh P."/>
            <person name="Kirk H."/>
            <person name="Zhao Y."/>
            <person name="Jones M."/>
            <person name="Mungall A.J."/>
            <person name="Coope R."/>
            <person name="Pleasance S."/>
            <person name="Moore R.A."/>
            <person name="Holt R.A."/>
            <person name="Round J.M."/>
            <person name="Ohora S."/>
            <person name="Walle B.V."/>
            <person name="Veldhoen N."/>
            <person name="Helbing C.C."/>
            <person name="Birol I."/>
        </authorList>
    </citation>
    <scope>NUCLEOTIDE SEQUENCE [LARGE SCALE GENOMIC DNA]</scope>
</reference>
<keyword evidence="3" id="KW-1185">Reference proteome</keyword>
<proteinExistence type="predicted"/>
<feature type="domain" description="PiggyBac transposable element-derived protein" evidence="1">
    <location>
        <begin position="54"/>
        <end position="132"/>
    </location>
</feature>
<dbReference type="PANTHER" id="PTHR46599:SF3">
    <property type="entry name" value="PIGGYBAC TRANSPOSABLE ELEMENT-DERIVED PROTEIN 4"/>
    <property type="match status" value="1"/>
</dbReference>
<sequence length="162" mass="18636">MVYEERDSHVEPTNCPDYIGRAGKIVWDLVSPLFGKGCHLYVDNLHEHSRLRLGERACLKCNNLLAMKWRDNKNVFVLSSLHADMTVQIPTPTAVVEKPLCINENNQNMGWVDLNDQLLAPYLIARKARRWYIYTAPLGKHFITPNLGVVRCFETKQKEGDQ</sequence>
<dbReference type="InterPro" id="IPR029526">
    <property type="entry name" value="PGBD"/>
</dbReference>
<evidence type="ECO:0000313" key="2">
    <source>
        <dbReference type="EMBL" id="PIO14050.1"/>
    </source>
</evidence>
<gene>
    <name evidence="2" type="ORF">AB205_0209610</name>
</gene>
<dbReference type="Proteomes" id="UP000228934">
    <property type="component" value="Unassembled WGS sequence"/>
</dbReference>
<dbReference type="Pfam" id="PF13843">
    <property type="entry name" value="DDE_Tnp_1_7"/>
    <property type="match status" value="1"/>
</dbReference>